<evidence type="ECO:0000313" key="3">
    <source>
        <dbReference type="Proteomes" id="UP001233172"/>
    </source>
</evidence>
<proteinExistence type="predicted"/>
<dbReference type="EMBL" id="JASAOG010000368">
    <property type="protein sequence ID" value="KAK0039987.1"/>
    <property type="molecule type" value="Genomic_DNA"/>
</dbReference>
<evidence type="ECO:0000313" key="2">
    <source>
        <dbReference type="EMBL" id="KAK0039987.1"/>
    </source>
</evidence>
<reference evidence="2" key="2">
    <citation type="submission" date="2023-04" db="EMBL/GenBank/DDBJ databases">
        <authorList>
            <person name="Bu L."/>
            <person name="Lu L."/>
            <person name="Laidemitt M.R."/>
            <person name="Zhang S.M."/>
            <person name="Mutuku M."/>
            <person name="Mkoji G."/>
            <person name="Steinauer M."/>
            <person name="Loker E.S."/>
        </authorList>
    </citation>
    <scope>NUCLEOTIDE SEQUENCE</scope>
    <source>
        <strain evidence="2">KasaAsao</strain>
        <tissue evidence="2">Whole Snail</tissue>
    </source>
</reference>
<keyword evidence="1" id="KW-0472">Membrane</keyword>
<keyword evidence="1" id="KW-0812">Transmembrane</keyword>
<feature type="transmembrane region" description="Helical" evidence="1">
    <location>
        <begin position="71"/>
        <end position="91"/>
    </location>
</feature>
<sequence>MLWRCFVDIAALVEIAGIAGADVLDAVGVFFIGMSFLEIAGTDVILVILVALADIAVGVSVLVWINGTSGAVVVETFGIASLAVAHIAGYYDVVVHQSILVTFS</sequence>
<feature type="transmembrane region" description="Helical" evidence="1">
    <location>
        <begin position="6"/>
        <end position="32"/>
    </location>
</feature>
<organism evidence="2 3">
    <name type="scientific">Biomphalaria pfeifferi</name>
    <name type="common">Bloodfluke planorb</name>
    <name type="synonym">Freshwater snail</name>
    <dbReference type="NCBI Taxonomy" id="112525"/>
    <lineage>
        <taxon>Eukaryota</taxon>
        <taxon>Metazoa</taxon>
        <taxon>Spiralia</taxon>
        <taxon>Lophotrochozoa</taxon>
        <taxon>Mollusca</taxon>
        <taxon>Gastropoda</taxon>
        <taxon>Heterobranchia</taxon>
        <taxon>Euthyneura</taxon>
        <taxon>Panpulmonata</taxon>
        <taxon>Hygrophila</taxon>
        <taxon>Lymnaeoidea</taxon>
        <taxon>Planorbidae</taxon>
        <taxon>Biomphalaria</taxon>
    </lineage>
</organism>
<accession>A0AAD8APA7</accession>
<comment type="caution">
    <text evidence="2">The sequence shown here is derived from an EMBL/GenBank/DDBJ whole genome shotgun (WGS) entry which is preliminary data.</text>
</comment>
<gene>
    <name evidence="2" type="ORF">Bpfe_030590</name>
</gene>
<keyword evidence="1" id="KW-1133">Transmembrane helix</keyword>
<feature type="transmembrane region" description="Helical" evidence="1">
    <location>
        <begin position="44"/>
        <end position="65"/>
    </location>
</feature>
<evidence type="ECO:0000256" key="1">
    <source>
        <dbReference type="SAM" id="Phobius"/>
    </source>
</evidence>
<name>A0AAD8APA7_BIOPF</name>
<keyword evidence="3" id="KW-1185">Reference proteome</keyword>
<dbReference type="Proteomes" id="UP001233172">
    <property type="component" value="Unassembled WGS sequence"/>
</dbReference>
<dbReference type="AlphaFoldDB" id="A0AAD8APA7"/>
<protein>
    <submittedName>
        <fullName evidence="2">Uncharacterized protein</fullName>
    </submittedName>
</protein>
<reference evidence="2" key="1">
    <citation type="journal article" date="2023" name="PLoS Negl. Trop. Dis.">
        <title>A genome sequence for Biomphalaria pfeifferi, the major vector snail for the human-infecting parasite Schistosoma mansoni.</title>
        <authorList>
            <person name="Bu L."/>
            <person name="Lu L."/>
            <person name="Laidemitt M.R."/>
            <person name="Zhang S.M."/>
            <person name="Mutuku M."/>
            <person name="Mkoji G."/>
            <person name="Steinauer M."/>
            <person name="Loker E.S."/>
        </authorList>
    </citation>
    <scope>NUCLEOTIDE SEQUENCE</scope>
    <source>
        <strain evidence="2">KasaAsao</strain>
    </source>
</reference>